<evidence type="ECO:0000313" key="4">
    <source>
        <dbReference type="Proteomes" id="UP001321749"/>
    </source>
</evidence>
<dbReference type="EMBL" id="MU865135">
    <property type="protein sequence ID" value="KAK4457127.1"/>
    <property type="molecule type" value="Genomic_DNA"/>
</dbReference>
<dbReference type="Proteomes" id="UP001321749">
    <property type="component" value="Unassembled WGS sequence"/>
</dbReference>
<name>A0AAV9H8R0_9PEZI</name>
<evidence type="ECO:0000256" key="1">
    <source>
        <dbReference type="SAM" id="MobiDB-lite"/>
    </source>
</evidence>
<feature type="compositionally biased region" description="Basic and acidic residues" evidence="1">
    <location>
        <begin position="161"/>
        <end position="172"/>
    </location>
</feature>
<gene>
    <name evidence="3" type="ORF">QBC42DRAFT_146945</name>
</gene>
<reference evidence="3" key="2">
    <citation type="submission" date="2023-06" db="EMBL/GenBank/DDBJ databases">
        <authorList>
            <consortium name="Lawrence Berkeley National Laboratory"/>
            <person name="Mondo S.J."/>
            <person name="Hensen N."/>
            <person name="Bonometti L."/>
            <person name="Westerberg I."/>
            <person name="Brannstrom I.O."/>
            <person name="Guillou S."/>
            <person name="Cros-Aarteil S."/>
            <person name="Calhoun S."/>
            <person name="Haridas S."/>
            <person name="Kuo A."/>
            <person name="Pangilinan J."/>
            <person name="Riley R."/>
            <person name="Labutti K."/>
            <person name="Andreopoulos B."/>
            <person name="Lipzen A."/>
            <person name="Chen C."/>
            <person name="Yanf M."/>
            <person name="Daum C."/>
            <person name="Ng V."/>
            <person name="Clum A."/>
            <person name="Steindorff A."/>
            <person name="Ohm R."/>
            <person name="Martin F."/>
            <person name="Silar P."/>
            <person name="Natvig D."/>
            <person name="Lalanne C."/>
            <person name="Gautier V."/>
            <person name="Ament-Velasquez S.L."/>
            <person name="Kruys A."/>
            <person name="Hutchinson M.I."/>
            <person name="Powell A.J."/>
            <person name="Barry K."/>
            <person name="Miller A.N."/>
            <person name="Grigoriev I.V."/>
            <person name="Debuchy R."/>
            <person name="Gladieux P."/>
            <person name="Thoren M.H."/>
            <person name="Johannesson H."/>
        </authorList>
    </citation>
    <scope>NUCLEOTIDE SEQUENCE</scope>
    <source>
        <strain evidence="3">PSN324</strain>
    </source>
</reference>
<feature type="region of interest" description="Disordered" evidence="1">
    <location>
        <begin position="1"/>
        <end position="25"/>
    </location>
</feature>
<organism evidence="3 4">
    <name type="scientific">Cladorrhinum samala</name>
    <dbReference type="NCBI Taxonomy" id="585594"/>
    <lineage>
        <taxon>Eukaryota</taxon>
        <taxon>Fungi</taxon>
        <taxon>Dikarya</taxon>
        <taxon>Ascomycota</taxon>
        <taxon>Pezizomycotina</taxon>
        <taxon>Sordariomycetes</taxon>
        <taxon>Sordariomycetidae</taxon>
        <taxon>Sordariales</taxon>
        <taxon>Podosporaceae</taxon>
        <taxon>Cladorrhinum</taxon>
    </lineage>
</organism>
<feature type="region of interest" description="Disordered" evidence="1">
    <location>
        <begin position="116"/>
        <end position="190"/>
    </location>
</feature>
<keyword evidence="2" id="KW-1133">Transmembrane helix</keyword>
<feature type="transmembrane region" description="Helical" evidence="2">
    <location>
        <begin position="57"/>
        <end position="82"/>
    </location>
</feature>
<feature type="compositionally biased region" description="Pro residues" evidence="1">
    <location>
        <begin position="138"/>
        <end position="160"/>
    </location>
</feature>
<feature type="non-terminal residue" evidence="3">
    <location>
        <position position="190"/>
    </location>
</feature>
<feature type="compositionally biased region" description="Pro residues" evidence="1">
    <location>
        <begin position="1"/>
        <end position="12"/>
    </location>
</feature>
<evidence type="ECO:0000313" key="3">
    <source>
        <dbReference type="EMBL" id="KAK4457127.1"/>
    </source>
</evidence>
<protein>
    <submittedName>
        <fullName evidence="3">Uncharacterized protein</fullName>
    </submittedName>
</protein>
<sequence>MGRQPPPPPPHGENPKTTAGGSSGLPRGKYDVFIIPEHSAGAGFLYLPSLKPHMNSFLAGLGCAFVVLTLGFNAAPIMYHALVLLGNTGNASTTLSWLILLVIAFLFGMVFGENKASKKSSEGRGRHGYTDARSEWYTPPPPNPEPAPNQAPPSPPPPPPHFEHETPRDGGGRHQSWQEQPRPQQQANPR</sequence>
<keyword evidence="4" id="KW-1185">Reference proteome</keyword>
<reference evidence="3" key="1">
    <citation type="journal article" date="2023" name="Mol. Phylogenet. Evol.">
        <title>Genome-scale phylogeny and comparative genomics of the fungal order Sordariales.</title>
        <authorList>
            <person name="Hensen N."/>
            <person name="Bonometti L."/>
            <person name="Westerberg I."/>
            <person name="Brannstrom I.O."/>
            <person name="Guillou S."/>
            <person name="Cros-Aarteil S."/>
            <person name="Calhoun S."/>
            <person name="Haridas S."/>
            <person name="Kuo A."/>
            <person name="Mondo S."/>
            <person name="Pangilinan J."/>
            <person name="Riley R."/>
            <person name="LaButti K."/>
            <person name="Andreopoulos B."/>
            <person name="Lipzen A."/>
            <person name="Chen C."/>
            <person name="Yan M."/>
            <person name="Daum C."/>
            <person name="Ng V."/>
            <person name="Clum A."/>
            <person name="Steindorff A."/>
            <person name="Ohm R.A."/>
            <person name="Martin F."/>
            <person name="Silar P."/>
            <person name="Natvig D.O."/>
            <person name="Lalanne C."/>
            <person name="Gautier V."/>
            <person name="Ament-Velasquez S.L."/>
            <person name="Kruys A."/>
            <person name="Hutchinson M.I."/>
            <person name="Powell A.J."/>
            <person name="Barry K."/>
            <person name="Miller A.N."/>
            <person name="Grigoriev I.V."/>
            <person name="Debuchy R."/>
            <person name="Gladieux P."/>
            <person name="Hiltunen Thoren M."/>
            <person name="Johannesson H."/>
        </authorList>
    </citation>
    <scope>NUCLEOTIDE SEQUENCE</scope>
    <source>
        <strain evidence="3">PSN324</strain>
    </source>
</reference>
<comment type="caution">
    <text evidence="3">The sequence shown here is derived from an EMBL/GenBank/DDBJ whole genome shotgun (WGS) entry which is preliminary data.</text>
</comment>
<feature type="compositionally biased region" description="Low complexity" evidence="1">
    <location>
        <begin position="175"/>
        <end position="190"/>
    </location>
</feature>
<dbReference type="AlphaFoldDB" id="A0AAV9H8R0"/>
<proteinExistence type="predicted"/>
<accession>A0AAV9H8R0</accession>
<keyword evidence="2" id="KW-0812">Transmembrane</keyword>
<keyword evidence="2" id="KW-0472">Membrane</keyword>
<feature type="compositionally biased region" description="Basic and acidic residues" evidence="1">
    <location>
        <begin position="116"/>
        <end position="134"/>
    </location>
</feature>
<feature type="transmembrane region" description="Helical" evidence="2">
    <location>
        <begin position="94"/>
        <end position="112"/>
    </location>
</feature>
<evidence type="ECO:0000256" key="2">
    <source>
        <dbReference type="SAM" id="Phobius"/>
    </source>
</evidence>